<organism evidence="1 2">
    <name type="scientific">Trichinella murrelli</name>
    <dbReference type="NCBI Taxonomy" id="144512"/>
    <lineage>
        <taxon>Eukaryota</taxon>
        <taxon>Metazoa</taxon>
        <taxon>Ecdysozoa</taxon>
        <taxon>Nematoda</taxon>
        <taxon>Enoplea</taxon>
        <taxon>Dorylaimia</taxon>
        <taxon>Trichinellida</taxon>
        <taxon>Trichinellidae</taxon>
        <taxon>Trichinella</taxon>
    </lineage>
</organism>
<proteinExistence type="predicted"/>
<reference evidence="1 2" key="1">
    <citation type="submission" date="2015-01" db="EMBL/GenBank/DDBJ databases">
        <title>Evolution of Trichinella species and genotypes.</title>
        <authorList>
            <person name="Korhonen P.K."/>
            <person name="Edoardo P."/>
            <person name="Giuseppe L.R."/>
            <person name="Gasser R.B."/>
        </authorList>
    </citation>
    <scope>NUCLEOTIDE SEQUENCE [LARGE SCALE GENOMIC DNA]</scope>
    <source>
        <strain evidence="1">ISS417</strain>
    </source>
</reference>
<name>A0A0V0UFV9_9BILA</name>
<dbReference type="AlphaFoldDB" id="A0A0V0UFV9"/>
<dbReference type="OrthoDB" id="10417809at2759"/>
<evidence type="ECO:0000313" key="1">
    <source>
        <dbReference type="EMBL" id="KRX50128.1"/>
    </source>
</evidence>
<dbReference type="Proteomes" id="UP000055048">
    <property type="component" value="Unassembled WGS sequence"/>
</dbReference>
<keyword evidence="2" id="KW-1185">Reference proteome</keyword>
<dbReference type="EMBL" id="JYDJ01000009">
    <property type="protein sequence ID" value="KRX50128.1"/>
    <property type="molecule type" value="Genomic_DNA"/>
</dbReference>
<sequence length="370" mass="42133">MWLCRVISEFALLVSVSKPQMDMELPGQILISFWKKSKYDNMKIMIINQFPWLRLPSCKEAVQLFLAAVPLTAAIFFSPLPHSHSVQLFDSLGSVGIVPMEYPIFYYFPPNEKKHLQLKYIAYCLVLFVKKNSAWEVEKFNPFTIFFSLFTVRFWSAFSVLRRTQCLLGTTSNVLSYKYSHCITEFSMGRVLNILLSIGVTVMHNFFSSTKRMDVVLRMSGDTKLLFLSSLDDMRLPPTKRQIDGCGCNFVNCNLPDAINKMHVVDIDLSSTVLICAVLFLSQTAENIKVKMLRKDDDDGICLVRCAFFAQRKRESFKSIYIIGQLSTVVAFADSATVQDVAQSARLSCCLTVSEIDKFGKWFFGNVKTV</sequence>
<gene>
    <name evidence="1" type="ORF">T05_14036</name>
</gene>
<protein>
    <submittedName>
        <fullName evidence="1">Uncharacterized protein</fullName>
    </submittedName>
</protein>
<comment type="caution">
    <text evidence="1">The sequence shown here is derived from an EMBL/GenBank/DDBJ whole genome shotgun (WGS) entry which is preliminary data.</text>
</comment>
<accession>A0A0V0UFV9</accession>
<evidence type="ECO:0000313" key="2">
    <source>
        <dbReference type="Proteomes" id="UP000055048"/>
    </source>
</evidence>